<evidence type="ECO:0000259" key="5">
    <source>
        <dbReference type="Pfam" id="PF00370"/>
    </source>
</evidence>
<comment type="similarity">
    <text evidence="1 4">Belongs to the FGGY kinase family.</text>
</comment>
<dbReference type="GO" id="GO:0016773">
    <property type="term" value="F:phosphotransferase activity, alcohol group as acceptor"/>
    <property type="evidence" value="ECO:0007669"/>
    <property type="project" value="InterPro"/>
</dbReference>
<dbReference type="InterPro" id="IPR050406">
    <property type="entry name" value="FGGY_Carb_Kinase"/>
</dbReference>
<evidence type="ECO:0000259" key="6">
    <source>
        <dbReference type="Pfam" id="PF02782"/>
    </source>
</evidence>
<dbReference type="GO" id="GO:0016301">
    <property type="term" value="F:kinase activity"/>
    <property type="evidence" value="ECO:0007669"/>
    <property type="project" value="UniProtKB-KW"/>
</dbReference>
<feature type="domain" description="Carbohydrate kinase FGGY C-terminal" evidence="6">
    <location>
        <begin position="258"/>
        <end position="434"/>
    </location>
</feature>
<evidence type="ECO:0000256" key="2">
    <source>
        <dbReference type="ARBA" id="ARBA00022679"/>
    </source>
</evidence>
<dbReference type="InterPro" id="IPR043129">
    <property type="entry name" value="ATPase_NBD"/>
</dbReference>
<dbReference type="PIRSF" id="PIRSF000538">
    <property type="entry name" value="GlpK"/>
    <property type="match status" value="1"/>
</dbReference>
<dbReference type="InterPro" id="IPR018484">
    <property type="entry name" value="FGGY_N"/>
</dbReference>
<accession>A0A9D0YUI3</accession>
<sequence>MKYILAYDLGTGGTKACLYTQEGRLCASEFASVKTYYPREKFHEQRPEDWWHSVVRSVRQLLQSSGVAPSDVAAIAGSGHSLGAVPLGEDGRLLTEYCPIWSDSRAEAQAARFFQSVSEGDWYLQTGCGFPAGLYTIFKIMWIQEHQPDVYRQAACFLGTKDYVNFRLTGVAATDHSYASGSGVYLATARRYEPRFLRASGVDPAKLPRILESSEVLGGLTEEASALLGLPRSVQVVAGGVDNACMATGAACVSDGAAYTSLGTSAWIAVASHQPIVSLDKRPYVFAHCVPGMFVSATSIFSAGNSLRWVKNTLCLDLLAQAEQSGKDVYDIITEIASHSPAGANKLLFNPSLAGGSCAEPSPDIRGALLGLTLGHTRSDVLRAVLEGIAMNLRLSMDILSKMVPLAEEMLLVGGGGKSAVWRQIFADIYEKTILET</sequence>
<dbReference type="EMBL" id="DVFI01000018">
    <property type="protein sequence ID" value="HIQ62228.1"/>
    <property type="molecule type" value="Genomic_DNA"/>
</dbReference>
<feature type="non-terminal residue" evidence="7">
    <location>
        <position position="437"/>
    </location>
</feature>
<evidence type="ECO:0000256" key="1">
    <source>
        <dbReference type="ARBA" id="ARBA00009156"/>
    </source>
</evidence>
<protein>
    <submittedName>
        <fullName evidence="7">FGGY-family carbohydrate kinase</fullName>
    </submittedName>
</protein>
<dbReference type="Gene3D" id="3.30.420.40">
    <property type="match status" value="2"/>
</dbReference>
<dbReference type="Pfam" id="PF00370">
    <property type="entry name" value="FGGY_N"/>
    <property type="match status" value="1"/>
</dbReference>
<organism evidence="7 8">
    <name type="scientific">Candidatus Avichristensenella intestinipullorum</name>
    <dbReference type="NCBI Taxonomy" id="2840693"/>
    <lineage>
        <taxon>Bacteria</taxon>
        <taxon>Bacillati</taxon>
        <taxon>Bacillota</taxon>
        <taxon>Clostridia</taxon>
        <taxon>Candidatus Avichristensenella</taxon>
    </lineage>
</organism>
<dbReference type="CDD" id="cd07805">
    <property type="entry name" value="ASKHA_NBD_FGGY_CvXK-like"/>
    <property type="match status" value="1"/>
</dbReference>
<dbReference type="Pfam" id="PF02782">
    <property type="entry name" value="FGGY_C"/>
    <property type="match status" value="1"/>
</dbReference>
<evidence type="ECO:0000256" key="3">
    <source>
        <dbReference type="ARBA" id="ARBA00022777"/>
    </source>
</evidence>
<keyword evidence="2 4" id="KW-0808">Transferase</keyword>
<dbReference type="InterPro" id="IPR018485">
    <property type="entry name" value="FGGY_C"/>
</dbReference>
<feature type="domain" description="Carbohydrate kinase FGGY N-terminal" evidence="5">
    <location>
        <begin position="3"/>
        <end position="247"/>
    </location>
</feature>
<dbReference type="Proteomes" id="UP000886819">
    <property type="component" value="Unassembled WGS sequence"/>
</dbReference>
<keyword evidence="3 4" id="KW-0418">Kinase</keyword>
<dbReference type="PANTHER" id="PTHR43095:SF5">
    <property type="entry name" value="XYLULOSE KINASE"/>
    <property type="match status" value="1"/>
</dbReference>
<proteinExistence type="inferred from homology"/>
<evidence type="ECO:0000313" key="7">
    <source>
        <dbReference type="EMBL" id="HIQ62228.1"/>
    </source>
</evidence>
<dbReference type="AlphaFoldDB" id="A0A9D0YUI3"/>
<dbReference type="PANTHER" id="PTHR43095">
    <property type="entry name" value="SUGAR KINASE"/>
    <property type="match status" value="1"/>
</dbReference>
<dbReference type="GO" id="GO:0005975">
    <property type="term" value="P:carbohydrate metabolic process"/>
    <property type="evidence" value="ECO:0007669"/>
    <property type="project" value="InterPro"/>
</dbReference>
<dbReference type="PROSITE" id="PS00445">
    <property type="entry name" value="FGGY_KINASES_2"/>
    <property type="match status" value="1"/>
</dbReference>
<name>A0A9D0YUI3_9FIRM</name>
<reference evidence="7" key="1">
    <citation type="submission" date="2020-10" db="EMBL/GenBank/DDBJ databases">
        <authorList>
            <person name="Gilroy R."/>
        </authorList>
    </citation>
    <scope>NUCLEOTIDE SEQUENCE</scope>
    <source>
        <strain evidence="7">ChiHile30-977</strain>
    </source>
</reference>
<comment type="caution">
    <text evidence="7">The sequence shown here is derived from an EMBL/GenBank/DDBJ whole genome shotgun (WGS) entry which is preliminary data.</text>
</comment>
<evidence type="ECO:0000313" key="8">
    <source>
        <dbReference type="Proteomes" id="UP000886819"/>
    </source>
</evidence>
<dbReference type="InterPro" id="IPR000577">
    <property type="entry name" value="Carb_kinase_FGGY"/>
</dbReference>
<gene>
    <name evidence="7" type="ORF">IAA66_01415</name>
</gene>
<reference evidence="7" key="2">
    <citation type="journal article" date="2021" name="PeerJ">
        <title>Extensive microbial diversity within the chicken gut microbiome revealed by metagenomics and culture.</title>
        <authorList>
            <person name="Gilroy R."/>
            <person name="Ravi A."/>
            <person name="Getino M."/>
            <person name="Pursley I."/>
            <person name="Horton D.L."/>
            <person name="Alikhan N.F."/>
            <person name="Baker D."/>
            <person name="Gharbi K."/>
            <person name="Hall N."/>
            <person name="Watson M."/>
            <person name="Adriaenssens E.M."/>
            <person name="Foster-Nyarko E."/>
            <person name="Jarju S."/>
            <person name="Secka A."/>
            <person name="Antonio M."/>
            <person name="Oren A."/>
            <person name="Chaudhuri R.R."/>
            <person name="La Ragione R."/>
            <person name="Hildebrand F."/>
            <person name="Pallen M.J."/>
        </authorList>
    </citation>
    <scope>NUCLEOTIDE SEQUENCE</scope>
    <source>
        <strain evidence="7">ChiHile30-977</strain>
    </source>
</reference>
<dbReference type="SUPFAM" id="SSF53067">
    <property type="entry name" value="Actin-like ATPase domain"/>
    <property type="match status" value="2"/>
</dbReference>
<evidence type="ECO:0000256" key="4">
    <source>
        <dbReference type="RuleBase" id="RU003733"/>
    </source>
</evidence>
<dbReference type="InterPro" id="IPR018483">
    <property type="entry name" value="Carb_kinase_FGGY_CS"/>
</dbReference>